<gene>
    <name evidence="2" type="ORF">RYX45_23560</name>
</gene>
<dbReference type="Proteomes" id="UP001285636">
    <property type="component" value="Unassembled WGS sequence"/>
</dbReference>
<comment type="caution">
    <text evidence="2">The sequence shown here is derived from an EMBL/GenBank/DDBJ whole genome shotgun (WGS) entry which is preliminary data.</text>
</comment>
<evidence type="ECO:0000256" key="1">
    <source>
        <dbReference type="SAM" id="Phobius"/>
    </source>
</evidence>
<sequence length="79" mass="9097">MFGHLGFSYVGLIYLLMLWIPNVIWSKNKPIDYDSTHENKILVLFERVGQVCCTGSIMIFSDYNIAAFSPWSSWLIASF</sequence>
<proteinExistence type="predicted"/>
<organism evidence="2 3">
    <name type="scientific">Alkalihalophilus pseudofirmus</name>
    <name type="common">Bacillus pseudofirmus</name>
    <dbReference type="NCBI Taxonomy" id="79885"/>
    <lineage>
        <taxon>Bacteria</taxon>
        <taxon>Bacillati</taxon>
        <taxon>Bacillota</taxon>
        <taxon>Bacilli</taxon>
        <taxon>Bacillales</taxon>
        <taxon>Bacillaceae</taxon>
        <taxon>Alkalihalophilus</taxon>
    </lineage>
</organism>
<name>A0AAJ2NTT5_ALKPS</name>
<protein>
    <submittedName>
        <fullName evidence="2">Uncharacterized protein</fullName>
    </submittedName>
</protein>
<evidence type="ECO:0000313" key="3">
    <source>
        <dbReference type="Proteomes" id="UP001285636"/>
    </source>
</evidence>
<feature type="transmembrane region" description="Helical" evidence="1">
    <location>
        <begin position="6"/>
        <end position="25"/>
    </location>
</feature>
<keyword evidence="1" id="KW-0472">Membrane</keyword>
<reference evidence="2" key="1">
    <citation type="submission" date="2023-10" db="EMBL/GenBank/DDBJ databases">
        <title>Screening of Alkalihalophilus pseudofirmusBZ-TG-HK211 and Its Alleviation of Salt Stress on Rapeseed Growth.</title>
        <authorList>
            <person name="Zhao B."/>
            <person name="Guo T."/>
        </authorList>
    </citation>
    <scope>NUCLEOTIDE SEQUENCE</scope>
    <source>
        <strain evidence="2">BZ-TG-HK211</strain>
    </source>
</reference>
<evidence type="ECO:0000313" key="2">
    <source>
        <dbReference type="EMBL" id="MDV2888144.1"/>
    </source>
</evidence>
<keyword evidence="1" id="KW-1133">Transmembrane helix</keyword>
<keyword evidence="1" id="KW-0812">Transmembrane</keyword>
<dbReference type="EMBL" id="JAWJAY010000994">
    <property type="protein sequence ID" value="MDV2888144.1"/>
    <property type="molecule type" value="Genomic_DNA"/>
</dbReference>
<accession>A0AAJ2NTT5</accession>
<feature type="non-terminal residue" evidence="2">
    <location>
        <position position="79"/>
    </location>
</feature>
<dbReference type="AlphaFoldDB" id="A0AAJ2NTT5"/>